<dbReference type="Gene3D" id="2.160.20.80">
    <property type="entry name" value="E3 ubiquitin-protein ligase SopA"/>
    <property type="match status" value="1"/>
</dbReference>
<dbReference type="InterPro" id="IPR001646">
    <property type="entry name" value="5peptide_repeat"/>
</dbReference>
<dbReference type="PANTHER" id="PTHR47121:SF2">
    <property type="entry name" value="THYLAKOID LUMENAL PROTEIN TL20.3, CHLOROPLASTIC"/>
    <property type="match status" value="1"/>
</dbReference>
<dbReference type="InterPro" id="IPR053285">
    <property type="entry name" value="Thylakoid_lumenal_pentapeptide"/>
</dbReference>
<dbReference type="SUPFAM" id="SSF141571">
    <property type="entry name" value="Pentapeptide repeat-like"/>
    <property type="match status" value="1"/>
</dbReference>
<evidence type="ECO:0000256" key="1">
    <source>
        <dbReference type="SAM" id="MobiDB-lite"/>
    </source>
</evidence>
<reference evidence="2 3" key="1">
    <citation type="journal article" date="2024" name="Nat. Commun.">
        <title>Phylogenomics reveals the evolutionary origins of lichenization in chlorophyte algae.</title>
        <authorList>
            <person name="Puginier C."/>
            <person name="Libourel C."/>
            <person name="Otte J."/>
            <person name="Skaloud P."/>
            <person name="Haon M."/>
            <person name="Grisel S."/>
            <person name="Petersen M."/>
            <person name="Berrin J.G."/>
            <person name="Delaux P.M."/>
            <person name="Dal Grande F."/>
            <person name="Keller J."/>
        </authorList>
    </citation>
    <scope>NUCLEOTIDE SEQUENCE [LARGE SCALE GENOMIC DNA]</scope>
    <source>
        <strain evidence="2 3">SAG 216-7</strain>
    </source>
</reference>
<dbReference type="PANTHER" id="PTHR47121">
    <property type="entry name" value="THYLAKOID LUMENAL PROTEIN TL20.3, CHLOROPLASTIC"/>
    <property type="match status" value="1"/>
</dbReference>
<keyword evidence="3" id="KW-1185">Reference proteome</keyword>
<dbReference type="Pfam" id="PF00805">
    <property type="entry name" value="Pentapeptide"/>
    <property type="match status" value="2"/>
</dbReference>
<name>A0ABR2YNW6_9CHLO</name>
<gene>
    <name evidence="2" type="ORF">WJX75_009786</name>
</gene>
<dbReference type="Proteomes" id="UP001491310">
    <property type="component" value="Unassembled WGS sequence"/>
</dbReference>
<dbReference type="EMBL" id="JALJOT010000008">
    <property type="protein sequence ID" value="KAK9908567.1"/>
    <property type="molecule type" value="Genomic_DNA"/>
</dbReference>
<evidence type="ECO:0000313" key="2">
    <source>
        <dbReference type="EMBL" id="KAK9908567.1"/>
    </source>
</evidence>
<proteinExistence type="predicted"/>
<comment type="caution">
    <text evidence="2">The sequence shown here is derived from an EMBL/GenBank/DDBJ whole genome shotgun (WGS) entry which is preliminary data.</text>
</comment>
<accession>A0ABR2YNW6</accession>
<sequence>MEFLRKVKSYVLGEDLSGARATTSGNADATPAHGQFTAVPRQTARQQPVLQNANSGSQGGVQGLNWYTSRLKQDGDGDVADEFLEEPSTIARNNSHQTEMNGSSRSLQVQVQDLKRALPGDVIIHGGDVFVPPALADLNKYEAAAGGEFGNGTAQQFGEADLRGRDFHGEDLRRSNFTAADCRGCNFKDTNLQGAYFIKSVVPKANFENANLSDVLMDRAVLNEANLRNANLQRTVLTRSDLGGADISGADFTNALVDKTQQIALCRYADGTNTETGVETRKSLGCGSRRRFRESSPSNPEGPQVADDDKKAFVKSMPIYRQ</sequence>
<feature type="region of interest" description="Disordered" evidence="1">
    <location>
        <begin position="277"/>
        <end position="312"/>
    </location>
</feature>
<evidence type="ECO:0008006" key="4">
    <source>
        <dbReference type="Google" id="ProtNLM"/>
    </source>
</evidence>
<protein>
    <recommendedName>
        <fullName evidence="4">Pentapeptide repeat-containing protein</fullName>
    </recommendedName>
</protein>
<evidence type="ECO:0000313" key="3">
    <source>
        <dbReference type="Proteomes" id="UP001491310"/>
    </source>
</evidence>
<organism evidence="2 3">
    <name type="scientific">Coccomyxa subellipsoidea</name>
    <dbReference type="NCBI Taxonomy" id="248742"/>
    <lineage>
        <taxon>Eukaryota</taxon>
        <taxon>Viridiplantae</taxon>
        <taxon>Chlorophyta</taxon>
        <taxon>core chlorophytes</taxon>
        <taxon>Trebouxiophyceae</taxon>
        <taxon>Trebouxiophyceae incertae sedis</taxon>
        <taxon>Coccomyxaceae</taxon>
        <taxon>Coccomyxa</taxon>
    </lineage>
</organism>